<dbReference type="InterPro" id="IPR002893">
    <property type="entry name" value="Znf_MYND"/>
</dbReference>
<dbReference type="Gene3D" id="1.10.220.160">
    <property type="match status" value="1"/>
</dbReference>
<dbReference type="GO" id="GO:0008270">
    <property type="term" value="F:zinc ion binding"/>
    <property type="evidence" value="ECO:0007669"/>
    <property type="project" value="UniProtKB-KW"/>
</dbReference>
<dbReference type="Gene3D" id="6.10.140.2220">
    <property type="match status" value="1"/>
</dbReference>
<evidence type="ECO:0000256" key="4">
    <source>
        <dbReference type="PROSITE-ProRule" id="PRU00134"/>
    </source>
</evidence>
<keyword evidence="1" id="KW-0479">Metal-binding</keyword>
<dbReference type="OrthoDB" id="265717at2759"/>
<organism evidence="6 7">
    <name type="scientific">Ramazzottius varieornatus</name>
    <name type="common">Water bear</name>
    <name type="synonym">Tardigrade</name>
    <dbReference type="NCBI Taxonomy" id="947166"/>
    <lineage>
        <taxon>Eukaryota</taxon>
        <taxon>Metazoa</taxon>
        <taxon>Ecdysozoa</taxon>
        <taxon>Tardigrada</taxon>
        <taxon>Eutardigrada</taxon>
        <taxon>Parachela</taxon>
        <taxon>Hypsibioidea</taxon>
        <taxon>Ramazzottiidae</taxon>
        <taxon>Ramazzottius</taxon>
    </lineage>
</organism>
<evidence type="ECO:0000256" key="1">
    <source>
        <dbReference type="ARBA" id="ARBA00022723"/>
    </source>
</evidence>
<accession>A0A1D1UWL2</accession>
<dbReference type="InterPro" id="IPR050869">
    <property type="entry name" value="H3K4_H4K5_MeTrfase"/>
</dbReference>
<gene>
    <name evidence="6" type="primary">RvY_05893-1</name>
    <name evidence="6" type="synonym">RvY_05893.1</name>
    <name evidence="6" type="ORF">RvY_05893</name>
</gene>
<evidence type="ECO:0000313" key="7">
    <source>
        <dbReference type="Proteomes" id="UP000186922"/>
    </source>
</evidence>
<keyword evidence="7" id="KW-1185">Reference proteome</keyword>
<dbReference type="PANTHER" id="PTHR12197">
    <property type="entry name" value="HISTONE-LYSINE N-METHYLTRANSFERASE SMYD"/>
    <property type="match status" value="1"/>
</dbReference>
<dbReference type="STRING" id="947166.A0A1D1UWL2"/>
<comment type="caution">
    <text evidence="6">The sequence shown here is derived from an EMBL/GenBank/DDBJ whole genome shotgun (WGS) entry which is preliminary data.</text>
</comment>
<dbReference type="Gene3D" id="2.170.270.10">
    <property type="entry name" value="SET domain"/>
    <property type="match status" value="1"/>
</dbReference>
<dbReference type="PROSITE" id="PS50865">
    <property type="entry name" value="ZF_MYND_2"/>
    <property type="match status" value="1"/>
</dbReference>
<evidence type="ECO:0000259" key="5">
    <source>
        <dbReference type="PROSITE" id="PS50865"/>
    </source>
</evidence>
<dbReference type="Proteomes" id="UP000186922">
    <property type="component" value="Unassembled WGS sequence"/>
</dbReference>
<dbReference type="AlphaFoldDB" id="A0A1D1UWL2"/>
<evidence type="ECO:0000256" key="2">
    <source>
        <dbReference type="ARBA" id="ARBA00022771"/>
    </source>
</evidence>
<evidence type="ECO:0000313" key="6">
    <source>
        <dbReference type="EMBL" id="GAU94049.1"/>
    </source>
</evidence>
<dbReference type="PROSITE" id="PS01360">
    <property type="entry name" value="ZF_MYND_1"/>
    <property type="match status" value="1"/>
</dbReference>
<feature type="domain" description="MYND-type" evidence="5">
    <location>
        <begin position="38"/>
        <end position="84"/>
    </location>
</feature>
<keyword evidence="2 4" id="KW-0863">Zinc-finger</keyword>
<protein>
    <recommendedName>
        <fullName evidence="5">MYND-type domain-containing protein</fullName>
    </recommendedName>
</protein>
<dbReference type="SUPFAM" id="SSF144232">
    <property type="entry name" value="HIT/MYND zinc finger-like"/>
    <property type="match status" value="1"/>
</dbReference>
<dbReference type="InterPro" id="IPR046341">
    <property type="entry name" value="SET_dom_sf"/>
</dbReference>
<keyword evidence="3" id="KW-0862">Zinc</keyword>
<name>A0A1D1UWL2_RAMVA</name>
<dbReference type="Pfam" id="PF01753">
    <property type="entry name" value="zf-MYND"/>
    <property type="match status" value="1"/>
</dbReference>
<dbReference type="EMBL" id="BDGG01000002">
    <property type="protein sequence ID" value="GAU94049.1"/>
    <property type="molecule type" value="Genomic_DNA"/>
</dbReference>
<proteinExistence type="predicted"/>
<evidence type="ECO:0000256" key="3">
    <source>
        <dbReference type="ARBA" id="ARBA00022833"/>
    </source>
</evidence>
<sequence>MTAVTPAAPSRFIKAGTTVFTSEPWVWTMMTPLRDMTCAQCFVLKRDLPEGGKIRLCSGCRSCVFCSKDCQTTFWTEGQHKHHCAMLGRLMKQWETKLHDSCNCMADDQYRRQFLAAVQLALMVWNKRKLGIPETHPGVDGTSAEEVFAAMEPPELRRGQYRMWFQSYVQKLVSVALNVPLTEVAEFFDDISEIVFKMMYLCYTLDHEIGLGMYLEVPFMQHRCDVNVGPIWLNKGKTMMMKAVEDIPNYTGLGDLRYTQWLYFMRPFTNHFRSTETWKQFGKSCECTLCTDEYEAELKPMKCKTENCTAAIPTDNRAFLPCKSCGVPSTAENLEAAKKEYEELGKKYEKAYTLRQTEGFVACFPSTPGGTSPDMDRKRDMLKAMEESKFIHPVNIYRLCCCFEMADTHFFSEEYIEAWKYLKPMTQELIPAFRLPFNRCLVAFSKYDWVGQCAIEVAQALWKKAKYAAANKVRDEGKAIVEYGINFYISTYGEEDEGGILNELRKVQEEFKYLDTILSVVDEESYKRFMAQNQSTQSSAQ</sequence>
<reference evidence="6 7" key="1">
    <citation type="journal article" date="2016" name="Nat. Commun.">
        <title>Extremotolerant tardigrade genome and improved radiotolerance of human cultured cells by tardigrade-unique protein.</title>
        <authorList>
            <person name="Hashimoto T."/>
            <person name="Horikawa D.D."/>
            <person name="Saito Y."/>
            <person name="Kuwahara H."/>
            <person name="Kozuka-Hata H."/>
            <person name="Shin-I T."/>
            <person name="Minakuchi Y."/>
            <person name="Ohishi K."/>
            <person name="Motoyama A."/>
            <person name="Aizu T."/>
            <person name="Enomoto A."/>
            <person name="Kondo K."/>
            <person name="Tanaka S."/>
            <person name="Hara Y."/>
            <person name="Koshikawa S."/>
            <person name="Sagara H."/>
            <person name="Miura T."/>
            <person name="Yokobori S."/>
            <person name="Miyagawa K."/>
            <person name="Suzuki Y."/>
            <person name="Kubo T."/>
            <person name="Oyama M."/>
            <person name="Kohara Y."/>
            <person name="Fujiyama A."/>
            <person name="Arakawa K."/>
            <person name="Katayama T."/>
            <person name="Toyoda A."/>
            <person name="Kunieda T."/>
        </authorList>
    </citation>
    <scope>NUCLEOTIDE SEQUENCE [LARGE SCALE GENOMIC DNA]</scope>
    <source>
        <strain evidence="6 7">YOKOZUNA-1</strain>
    </source>
</reference>